<evidence type="ECO:0000259" key="1">
    <source>
        <dbReference type="Pfam" id="PF07969"/>
    </source>
</evidence>
<proteinExistence type="predicted"/>
<dbReference type="SUPFAM" id="SSF51556">
    <property type="entry name" value="Metallo-dependent hydrolases"/>
    <property type="match status" value="1"/>
</dbReference>
<dbReference type="GO" id="GO:0016810">
    <property type="term" value="F:hydrolase activity, acting on carbon-nitrogen (but not peptide) bonds"/>
    <property type="evidence" value="ECO:0007669"/>
    <property type="project" value="InterPro"/>
</dbReference>
<dbReference type="Gene3D" id="3.20.20.140">
    <property type="entry name" value="Metal-dependent hydrolases"/>
    <property type="match status" value="1"/>
</dbReference>
<name>A0A6N7XV69_9FIRM</name>
<dbReference type="EMBL" id="VUNQ01000002">
    <property type="protein sequence ID" value="MSU00218.1"/>
    <property type="molecule type" value="Genomic_DNA"/>
</dbReference>
<dbReference type="InterPro" id="IPR033932">
    <property type="entry name" value="YtcJ-like"/>
</dbReference>
<dbReference type="InterPro" id="IPR032466">
    <property type="entry name" value="Metal_Hydrolase"/>
</dbReference>
<sequence>MDLILTNGKIYTMDKNRTVAEAMAVEDHIIRAVGSTEEMLKLKKDNTIIYDLEGKTLLPGFNDSHMHLVNYGYSLTQVNLIGISSIEELNKRVSYFIDENKIEEGRWIRGRGWNQDYFTGEKRFPSRYDLDKISATNPIVVTRACGHVVVVNSKALEVLNIGKETEQIEGGQFDLDENGEPTGVFRENAVGLVYDNLPTPTIEEIKDMMRNAIRDMNKAGITSVGTDDFEALPDRNYENILKAYKELKEENKLNIRIYEQCLLSNIDKLQGFIDKGYRTSMGDNLFKIGPLKLLIDGSLGARTAALMKPYSDDPNTVGITTATDKELYNLVDLAHRNNIQVAIHGIGDKAMYMAFSAIEKSLKNSPKENHRHGIVHCQITDEYLLDKFKELNAIAYIQPIFLDYDWKIVRDRVGEAREKTSYNWKTMVNKGVAITCGSDSPVETFDVMKGIYEAVTRKDLDGNPKDGWLPEQKLTVDEAVYGYTMGGAYASFEEDIKGSLEVDKLADMVLLSEDIFNIDEEDIKNVDIHMTILGGKIVYI</sequence>
<feature type="domain" description="Amidohydrolase 3" evidence="1">
    <location>
        <begin position="50"/>
        <end position="539"/>
    </location>
</feature>
<dbReference type="SUPFAM" id="SSF51338">
    <property type="entry name" value="Composite domain of metallo-dependent hydrolases"/>
    <property type="match status" value="1"/>
</dbReference>
<keyword evidence="2" id="KW-0378">Hydrolase</keyword>
<dbReference type="Proteomes" id="UP000469523">
    <property type="component" value="Unassembled WGS sequence"/>
</dbReference>
<dbReference type="RefSeq" id="WP_154438534.1">
    <property type="nucleotide sequence ID" value="NZ_VUNQ01000002.1"/>
</dbReference>
<dbReference type="Gene3D" id="2.30.40.10">
    <property type="entry name" value="Urease, subunit C, domain 1"/>
    <property type="match status" value="1"/>
</dbReference>
<dbReference type="CDD" id="cd01300">
    <property type="entry name" value="YtcJ_like"/>
    <property type="match status" value="1"/>
</dbReference>
<dbReference type="InterPro" id="IPR011059">
    <property type="entry name" value="Metal-dep_hydrolase_composite"/>
</dbReference>
<gene>
    <name evidence="2" type="ORF">FYJ83_01890</name>
</gene>
<organism evidence="2 3">
    <name type="scientific">Tissierella pigra</name>
    <dbReference type="NCBI Taxonomy" id="2607614"/>
    <lineage>
        <taxon>Bacteria</taxon>
        <taxon>Bacillati</taxon>
        <taxon>Bacillota</taxon>
        <taxon>Tissierellia</taxon>
        <taxon>Tissierellales</taxon>
        <taxon>Tissierellaceae</taxon>
        <taxon>Tissierella</taxon>
    </lineage>
</organism>
<dbReference type="InterPro" id="IPR013108">
    <property type="entry name" value="Amidohydro_3"/>
</dbReference>
<dbReference type="PANTHER" id="PTHR22642:SF2">
    <property type="entry name" value="PROTEIN LONG AFTER FAR-RED 3"/>
    <property type="match status" value="1"/>
</dbReference>
<evidence type="ECO:0000313" key="2">
    <source>
        <dbReference type="EMBL" id="MSU00218.1"/>
    </source>
</evidence>
<dbReference type="PANTHER" id="PTHR22642">
    <property type="entry name" value="IMIDAZOLONEPROPIONASE"/>
    <property type="match status" value="1"/>
</dbReference>
<keyword evidence="3" id="KW-1185">Reference proteome</keyword>
<protein>
    <submittedName>
        <fullName evidence="2">Amidohydrolase</fullName>
    </submittedName>
</protein>
<dbReference type="AlphaFoldDB" id="A0A6N7XV69"/>
<accession>A0A6N7XV69</accession>
<comment type="caution">
    <text evidence="2">The sequence shown here is derived from an EMBL/GenBank/DDBJ whole genome shotgun (WGS) entry which is preliminary data.</text>
</comment>
<reference evidence="2 3" key="1">
    <citation type="submission" date="2019-09" db="EMBL/GenBank/DDBJ databases">
        <title>In-depth cultivation of the pig gut microbiome towards novel bacterial diversity and tailored functional studies.</title>
        <authorList>
            <person name="Wylensek D."/>
            <person name="Hitch T.C.A."/>
            <person name="Clavel T."/>
        </authorList>
    </citation>
    <scope>NUCLEOTIDE SEQUENCE [LARGE SCALE GENOMIC DNA]</scope>
    <source>
        <strain evidence="2 3">WCA3-693-APC-4?</strain>
    </source>
</reference>
<dbReference type="Pfam" id="PF07969">
    <property type="entry name" value="Amidohydro_3"/>
    <property type="match status" value="1"/>
</dbReference>
<dbReference type="Gene3D" id="3.10.310.70">
    <property type="match status" value="1"/>
</dbReference>
<evidence type="ECO:0000313" key="3">
    <source>
        <dbReference type="Proteomes" id="UP000469523"/>
    </source>
</evidence>